<proteinExistence type="inferred from homology"/>
<dbReference type="InterPro" id="IPR001750">
    <property type="entry name" value="ND/Mrp_TM"/>
</dbReference>
<dbReference type="PANTHER" id="PTHR46552:SF1">
    <property type="entry name" value="NADH-UBIQUINONE OXIDOREDUCTASE CHAIN 2"/>
    <property type="match status" value="1"/>
</dbReference>
<keyword evidence="10 18" id="KW-1278">Translocase</keyword>
<feature type="transmembrane region" description="Helical" evidence="18">
    <location>
        <begin position="49"/>
        <end position="69"/>
    </location>
</feature>
<evidence type="ECO:0000256" key="6">
    <source>
        <dbReference type="ARBA" id="ARBA00022448"/>
    </source>
</evidence>
<dbReference type="GO" id="GO:0005743">
    <property type="term" value="C:mitochondrial inner membrane"/>
    <property type="evidence" value="ECO:0007669"/>
    <property type="project" value="UniProtKB-SubCell"/>
</dbReference>
<feature type="transmembrane region" description="Helical" evidence="18">
    <location>
        <begin position="304"/>
        <end position="322"/>
    </location>
</feature>
<evidence type="ECO:0000256" key="17">
    <source>
        <dbReference type="ARBA" id="ARBA00049551"/>
    </source>
</evidence>
<evidence type="ECO:0000256" key="8">
    <source>
        <dbReference type="ARBA" id="ARBA00022692"/>
    </source>
</evidence>
<evidence type="ECO:0000256" key="11">
    <source>
        <dbReference type="ARBA" id="ARBA00022982"/>
    </source>
</evidence>
<organism evidence="20">
    <name type="scientific">Nasonia giraulti</name>
    <dbReference type="NCBI Taxonomy" id="7426"/>
    <lineage>
        <taxon>Eukaryota</taxon>
        <taxon>Metazoa</taxon>
        <taxon>Ecdysozoa</taxon>
        <taxon>Arthropoda</taxon>
        <taxon>Hexapoda</taxon>
        <taxon>Insecta</taxon>
        <taxon>Pterygota</taxon>
        <taxon>Neoptera</taxon>
        <taxon>Endopterygota</taxon>
        <taxon>Hymenoptera</taxon>
        <taxon>Apocrita</taxon>
        <taxon>Proctotrupomorpha</taxon>
        <taxon>Chalcidoidea</taxon>
        <taxon>Pteromalidae</taxon>
        <taxon>Pteromalinae</taxon>
        <taxon>Nasonia</taxon>
    </lineage>
</organism>
<dbReference type="GO" id="GO:0006120">
    <property type="term" value="P:mitochondrial electron transport, NADH to ubiquinone"/>
    <property type="evidence" value="ECO:0007669"/>
    <property type="project" value="InterPro"/>
</dbReference>
<keyword evidence="6" id="KW-0813">Transport</keyword>
<dbReference type="InterPro" id="IPR050175">
    <property type="entry name" value="Complex_I_Subunit_2"/>
</dbReference>
<evidence type="ECO:0000256" key="18">
    <source>
        <dbReference type="RuleBase" id="RU003403"/>
    </source>
</evidence>
<reference evidence="20" key="1">
    <citation type="journal article" date="2008" name="Mol. Biol. Evol.">
        <title>Rapidly evolving mitochondrial genome and directional selection in mitochondrial genes in the parasitic wasp nasonia (hymenoptera: pteromalidae).</title>
        <authorList>
            <person name="Oliveira D.C."/>
            <person name="Raychoudhury R."/>
            <person name="Lavrov D.V."/>
            <person name="Werren J.H."/>
        </authorList>
    </citation>
    <scope>NUCLEOTIDE SEQUENCE</scope>
    <source>
        <strain evidence="20">RV2</strain>
    </source>
</reference>
<dbReference type="EC" id="7.1.1.2" evidence="4 18"/>
<geneLocation type="mitochondrion" evidence="20"/>
<feature type="domain" description="NADH:quinone oxidoreductase/Mrp antiporter transmembrane" evidence="19">
    <location>
        <begin position="16"/>
        <end position="271"/>
    </location>
</feature>
<sequence>IPIIIISNLMVFILSSWFSMWMIMEINMISFISLLIFDKNIKKESFINYFLIQTLNSYLFLMMSLLLEYNISKDIIMMFMNLSMINKMGVPPFYYWYLKIMNNMNWINIYLISTMQKIIPLVILSNLLNYKFSMLFNLFIMLLSSIYSSMKGLSQSNLKFIFCYSSIIQMSWIIILMIFNEMMSMNYFVIYSMISLSLCLTFNKYNINNINNMKLLKFNNIIIYYMMNFNIFSLASIPPFFGFLMKLIVTKELFISLPLIIFILLIMSSLISMFFYLRMLFLNIMINSFSKKNNYKFINYSNSYNYKIMMLLWMMMVLLLLMELV</sequence>
<feature type="transmembrane region" description="Helical" evidence="18">
    <location>
        <begin position="134"/>
        <end position="153"/>
    </location>
</feature>
<feature type="transmembrane region" description="Helical" evidence="18">
    <location>
        <begin position="75"/>
        <end position="97"/>
    </location>
</feature>
<evidence type="ECO:0000256" key="5">
    <source>
        <dbReference type="ARBA" id="ARBA00021008"/>
    </source>
</evidence>
<dbReference type="EMBL" id="EU746614">
    <property type="protein sequence ID" value="ACH81727.1"/>
    <property type="molecule type" value="Genomic_DNA"/>
</dbReference>
<keyword evidence="14 18" id="KW-0830">Ubiquinone</keyword>
<feature type="non-terminal residue" evidence="20">
    <location>
        <position position="1"/>
    </location>
</feature>
<comment type="function">
    <text evidence="1">Core subunit of the mitochondrial membrane respiratory chain NADH dehydrogenase (Complex I) that is believed to belong to the minimal assembly required for catalysis. Complex I functions in the transfer of electrons from NADH to the respiratory chain. The immediate electron acceptor for the enzyme is believed to be ubiquinone.</text>
</comment>
<evidence type="ECO:0000256" key="2">
    <source>
        <dbReference type="ARBA" id="ARBA00004448"/>
    </source>
</evidence>
<evidence type="ECO:0000256" key="3">
    <source>
        <dbReference type="ARBA" id="ARBA00007012"/>
    </source>
</evidence>
<reference evidence="20" key="2">
    <citation type="submission" date="2008-05" db="EMBL/GenBank/DDBJ databases">
        <authorList>
            <person name="Oliveira D.C.S.G."/>
            <person name="Raychoudhury R."/>
            <person name="Lavrov D.V."/>
            <person name="Werren J.H."/>
        </authorList>
    </citation>
    <scope>NUCLEOTIDE SEQUENCE</scope>
    <source>
        <strain evidence="20">RV2</strain>
    </source>
</reference>
<comment type="similarity">
    <text evidence="3 18">Belongs to the complex I subunit 2 family.</text>
</comment>
<comment type="catalytic activity">
    <reaction evidence="17 18">
        <text>a ubiquinone + NADH + 5 H(+)(in) = a ubiquinol + NAD(+) + 4 H(+)(out)</text>
        <dbReference type="Rhea" id="RHEA:29091"/>
        <dbReference type="Rhea" id="RHEA-COMP:9565"/>
        <dbReference type="Rhea" id="RHEA-COMP:9566"/>
        <dbReference type="ChEBI" id="CHEBI:15378"/>
        <dbReference type="ChEBI" id="CHEBI:16389"/>
        <dbReference type="ChEBI" id="CHEBI:17976"/>
        <dbReference type="ChEBI" id="CHEBI:57540"/>
        <dbReference type="ChEBI" id="CHEBI:57945"/>
        <dbReference type="EC" id="7.1.1.2"/>
    </reaction>
</comment>
<feature type="transmembrane region" description="Helical" evidence="18">
    <location>
        <begin position="109"/>
        <end position="128"/>
    </location>
</feature>
<dbReference type="PRINTS" id="PR01436">
    <property type="entry name" value="NADHDHGNASE2"/>
</dbReference>
<evidence type="ECO:0000256" key="14">
    <source>
        <dbReference type="ARBA" id="ARBA00023075"/>
    </source>
</evidence>
<feature type="transmembrane region" description="Helical" evidence="18">
    <location>
        <begin position="160"/>
        <end position="179"/>
    </location>
</feature>
<dbReference type="GO" id="GO:0008137">
    <property type="term" value="F:NADH dehydrogenase (ubiquinone) activity"/>
    <property type="evidence" value="ECO:0007669"/>
    <property type="project" value="UniProtKB-EC"/>
</dbReference>
<evidence type="ECO:0000256" key="7">
    <source>
        <dbReference type="ARBA" id="ARBA00022660"/>
    </source>
</evidence>
<accession>B5T333</accession>
<evidence type="ECO:0000256" key="4">
    <source>
        <dbReference type="ARBA" id="ARBA00012944"/>
    </source>
</evidence>
<evidence type="ECO:0000256" key="16">
    <source>
        <dbReference type="ARBA" id="ARBA00023136"/>
    </source>
</evidence>
<comment type="subcellular location">
    <subcellularLocation>
        <location evidence="2 18">Mitochondrion inner membrane</location>
        <topology evidence="2 18">Multi-pass membrane protein</topology>
    </subcellularLocation>
</comment>
<evidence type="ECO:0000256" key="15">
    <source>
        <dbReference type="ARBA" id="ARBA00023128"/>
    </source>
</evidence>
<keyword evidence="11 18" id="KW-0249">Electron transport</keyword>
<gene>
    <name evidence="20" type="primary">nad2</name>
</gene>
<dbReference type="AlphaFoldDB" id="B5T333"/>
<keyword evidence="8 18" id="KW-0812">Transmembrane</keyword>
<evidence type="ECO:0000256" key="12">
    <source>
        <dbReference type="ARBA" id="ARBA00022989"/>
    </source>
</evidence>
<evidence type="ECO:0000256" key="9">
    <source>
        <dbReference type="ARBA" id="ARBA00022792"/>
    </source>
</evidence>
<keyword evidence="9 18" id="KW-0999">Mitochondrion inner membrane</keyword>
<dbReference type="Pfam" id="PF00361">
    <property type="entry name" value="Proton_antipo_M"/>
    <property type="match status" value="1"/>
</dbReference>
<name>B5T333_9HYME</name>
<feature type="transmembrane region" description="Helical" evidence="18">
    <location>
        <begin position="17"/>
        <end position="37"/>
    </location>
</feature>
<keyword evidence="12 18" id="KW-1133">Transmembrane helix</keyword>
<feature type="transmembrane region" description="Helical" evidence="18">
    <location>
        <begin position="253"/>
        <end position="283"/>
    </location>
</feature>
<evidence type="ECO:0000256" key="13">
    <source>
        <dbReference type="ARBA" id="ARBA00023027"/>
    </source>
</evidence>
<keyword evidence="13 18" id="KW-0520">NAD</keyword>
<keyword evidence="7 18" id="KW-0679">Respiratory chain</keyword>
<keyword evidence="16 18" id="KW-0472">Membrane</keyword>
<keyword evidence="15 18" id="KW-0496">Mitochondrion</keyword>
<evidence type="ECO:0000256" key="10">
    <source>
        <dbReference type="ARBA" id="ARBA00022967"/>
    </source>
</evidence>
<evidence type="ECO:0000259" key="19">
    <source>
        <dbReference type="Pfam" id="PF00361"/>
    </source>
</evidence>
<evidence type="ECO:0000256" key="1">
    <source>
        <dbReference type="ARBA" id="ARBA00003257"/>
    </source>
</evidence>
<dbReference type="InterPro" id="IPR003917">
    <property type="entry name" value="NADH_UbQ_OxRdtase_chain2"/>
</dbReference>
<evidence type="ECO:0000313" key="20">
    <source>
        <dbReference type="EMBL" id="ACH81727.1"/>
    </source>
</evidence>
<comment type="function">
    <text evidence="18">Core subunit of the mitochondrial membrane respiratory chain NADH dehydrogenase (Complex I) which catalyzes electron transfer from NADH through the respiratory chain, using ubiquinone as an electron acceptor. Essential for the catalytic activity and assembly of complex I.</text>
</comment>
<feature type="transmembrane region" description="Helical" evidence="18">
    <location>
        <begin position="222"/>
        <end position="241"/>
    </location>
</feature>
<feature type="transmembrane region" description="Helical" evidence="18">
    <location>
        <begin position="185"/>
        <end position="202"/>
    </location>
</feature>
<dbReference type="PANTHER" id="PTHR46552">
    <property type="entry name" value="NADH-UBIQUINONE OXIDOREDUCTASE CHAIN 2"/>
    <property type="match status" value="1"/>
</dbReference>
<protein>
    <recommendedName>
        <fullName evidence="5 18">NADH-ubiquinone oxidoreductase chain 2</fullName>
        <ecNumber evidence="4 18">7.1.1.2</ecNumber>
    </recommendedName>
</protein>